<keyword evidence="1" id="KW-0732">Signal</keyword>
<evidence type="ECO:0000259" key="4">
    <source>
        <dbReference type="Pfam" id="PF25564"/>
    </source>
</evidence>
<dbReference type="InterPro" id="IPR026341">
    <property type="entry name" value="T9SS_type_B"/>
</dbReference>
<feature type="domain" description="DUF7933" evidence="4">
    <location>
        <begin position="779"/>
        <end position="903"/>
    </location>
</feature>
<evidence type="ECO:0000259" key="2">
    <source>
        <dbReference type="Pfam" id="PF01345"/>
    </source>
</evidence>
<feature type="chain" id="PRO_5029756809" description="DUF11 domain-containing protein" evidence="1">
    <location>
        <begin position="19"/>
        <end position="1356"/>
    </location>
</feature>
<dbReference type="OrthoDB" id="1236981at2"/>
<dbReference type="Proteomes" id="UP000464657">
    <property type="component" value="Chromosome"/>
</dbReference>
<dbReference type="Gene3D" id="2.60.40.10">
    <property type="entry name" value="Immunoglobulins"/>
    <property type="match status" value="1"/>
</dbReference>
<dbReference type="PANTHER" id="PTHR34819">
    <property type="entry name" value="LARGE CYSTEINE-RICH PERIPLASMIC PROTEIN OMCB"/>
    <property type="match status" value="1"/>
</dbReference>
<evidence type="ECO:0000259" key="3">
    <source>
        <dbReference type="Pfam" id="PF19081"/>
    </source>
</evidence>
<keyword evidence="6" id="KW-1185">Reference proteome</keyword>
<organism evidence="5 6">
    <name type="scientific">Kordia antarctica</name>
    <dbReference type="NCBI Taxonomy" id="1218801"/>
    <lineage>
        <taxon>Bacteria</taxon>
        <taxon>Pseudomonadati</taxon>
        <taxon>Bacteroidota</taxon>
        <taxon>Flavobacteriia</taxon>
        <taxon>Flavobacteriales</taxon>
        <taxon>Flavobacteriaceae</taxon>
        <taxon>Kordia</taxon>
    </lineage>
</organism>
<reference evidence="5 6" key="1">
    <citation type="journal article" date="2013" name="Int. J. Syst. Evol. Microbiol.">
        <title>Kordia antarctica sp. nov., isolated from Antarctic seawater.</title>
        <authorList>
            <person name="Baek K."/>
            <person name="Choi A."/>
            <person name="Kang I."/>
            <person name="Lee K."/>
            <person name="Cho J.C."/>
        </authorList>
    </citation>
    <scope>NUCLEOTIDE SEQUENCE [LARGE SCALE GENOMIC DNA]</scope>
    <source>
        <strain evidence="5 6">IMCC3317</strain>
    </source>
</reference>
<evidence type="ECO:0000256" key="1">
    <source>
        <dbReference type="SAM" id="SignalP"/>
    </source>
</evidence>
<gene>
    <name evidence="5" type="ORF">IMCC3317_29740</name>
</gene>
<dbReference type="InterPro" id="IPR057693">
    <property type="entry name" value="DUF7933"/>
</dbReference>
<feature type="domain" description="DUF11" evidence="2">
    <location>
        <begin position="911"/>
        <end position="1025"/>
    </location>
</feature>
<accession>A0A7L4ZNW2</accession>
<dbReference type="InterPro" id="IPR013783">
    <property type="entry name" value="Ig-like_fold"/>
</dbReference>
<dbReference type="InterPro" id="IPR047589">
    <property type="entry name" value="DUF11_rpt"/>
</dbReference>
<evidence type="ECO:0000313" key="5">
    <source>
        <dbReference type="EMBL" id="QHI37594.1"/>
    </source>
</evidence>
<dbReference type="NCBIfam" id="TIGR01451">
    <property type="entry name" value="B_ant_repeat"/>
    <property type="match status" value="2"/>
</dbReference>
<dbReference type="PANTHER" id="PTHR34819:SF3">
    <property type="entry name" value="CELL SURFACE PROTEIN"/>
    <property type="match status" value="1"/>
</dbReference>
<dbReference type="NCBIfam" id="TIGR04131">
    <property type="entry name" value="Bac_Flav_CTERM"/>
    <property type="match status" value="1"/>
</dbReference>
<dbReference type="Pfam" id="PF13585">
    <property type="entry name" value="CHU_C"/>
    <property type="match status" value="1"/>
</dbReference>
<dbReference type="EMBL" id="CP019288">
    <property type="protein sequence ID" value="QHI37594.1"/>
    <property type="molecule type" value="Genomic_DNA"/>
</dbReference>
<feature type="domain" description="Ig-like" evidence="3">
    <location>
        <begin position="1066"/>
        <end position="1138"/>
    </location>
</feature>
<feature type="domain" description="DUF11" evidence="2">
    <location>
        <begin position="1144"/>
        <end position="1256"/>
    </location>
</feature>
<dbReference type="Pfam" id="PF25564">
    <property type="entry name" value="DUF7933"/>
    <property type="match status" value="1"/>
</dbReference>
<dbReference type="InterPro" id="IPR051172">
    <property type="entry name" value="Chlamydia_OmcB"/>
</dbReference>
<dbReference type="Pfam" id="PF01345">
    <property type="entry name" value="DUF11"/>
    <property type="match status" value="2"/>
</dbReference>
<dbReference type="RefSeq" id="WP_160130208.1">
    <property type="nucleotide sequence ID" value="NZ_CP019288.1"/>
</dbReference>
<dbReference type="Pfam" id="PF19081">
    <property type="entry name" value="Ig_7"/>
    <property type="match status" value="1"/>
</dbReference>
<sequence length="1356" mass="145539">MKHFSYLFFLLVSATLWGQTTDLSISIEVTDDTGTTIPNVFLFQEFSYVTTISNSGNAVSNATFSQVLNQNVTVVSIESINPLGGAALAINLTYNPTLNTITGLLPNMPTSSSVQVRINLRAPTQLGGISTTAEVFPPTGTTDTMPASNISIVSMDVNNVPLDFIIDYQQISPPSGTAISAWGDQVTFEFTITNNSTIEYPIDSFNLFQGMLSNADNGTALVQLVSLECIGTTNGVSCPADLGVTSGPQTVIVPTQQMYSFDNQIIFPSQSSITFRVVYAYFEGECGFESSLIKTRSYVRIALANNTTSSSQSNTEITDLLLSTLCPCTDVSITTVQTDPSGGAIIADYTQTVTFETTVTNNGPLDTTIRFFFQNLGLQWEIISVECISATGGLNCGTTNYILGATNQFWSVEDYMIPNGGQVVTRTVVRYLEPICATDTVIVSNYRSTINMIEHVDCFPDDNNEFSNIILPQAVGTNQCISATDFSITKTQINPTLPLGGSANDPIPWGDITYEITVTNDNLIAIPLMLADFYGNSTGSSGVTAILQSVNCVSTTGTATCYDIINPNIGIEYTQVNDVFWEITDAENWELPAESSITFEVVVNWTPTCSSTVTSVSNGVIGAITDGQGISKTSFATSYLTPCVDLIVQTFPSAPTVPINSNFEWVVDITNSVISSTATDATFTTTVNNAFTITGTPTCTVTSGNATCVTTFNIVGNVVSGVIPLLDPDATIQLRIPVVAPNFGGSFNNIAEVQPDPANNGEFDPSTNISISSVQVISPLVSKSFVPDEIMASQTSLLTFTITNIPGNAAQSGISFTDNLPAGIVLAGDPAWVQSNGCTADFVGLTNDDFVGIANLVFPNGVANCTFSVLVTSSVPDFYTNDFSNFSNLNNIDATSAFATLNVLPIPPSADLEISLTPNQTQYCEGDEAIFTLTITNNGPDAVTNVAVEHYLNPLGFTYLSDNAGGTYTNATGIWELSTISISAFAGNNTFTAEITTTILAIDTAITNQFETTAEITATSIQDLDSDVATSFNVDDLADGLADDDETEIQVTVFEIHTDINLGIADAEVCLGTSTTLIIDNPTIAYTYNWYESSNPAQIVFTGTSFETPIITANTTYEIEIINENNCPGIARETVTVTTIECIDLGIEKVVDINMPSIGETIQFTITITNNSNLDATNIIVEEMLPNGYEYVSHMTTVGLYDNISQLWTLSTLTAGSSATLTINVTVLRADNYMNVVQILSQAQTDLDSTNNSAEAITFPDCLAIPSGFSPNDDNVNDLWEIECLANFSDNELVIFNRLGTVVYKTRNYANDWNGVANQGTALFDKNQKLPIGTYFYILKLQGNTIEKTGWVYLNY</sequence>
<name>A0A7L4ZNW2_9FLAO</name>
<proteinExistence type="predicted"/>
<dbReference type="InterPro" id="IPR044023">
    <property type="entry name" value="Ig_7"/>
</dbReference>
<dbReference type="InterPro" id="IPR001434">
    <property type="entry name" value="OmcB-like_DUF11"/>
</dbReference>
<dbReference type="KEGG" id="kan:IMCC3317_29740"/>
<feature type="signal peptide" evidence="1">
    <location>
        <begin position="1"/>
        <end position="18"/>
    </location>
</feature>
<evidence type="ECO:0008006" key="7">
    <source>
        <dbReference type="Google" id="ProtNLM"/>
    </source>
</evidence>
<evidence type="ECO:0000313" key="6">
    <source>
        <dbReference type="Proteomes" id="UP000464657"/>
    </source>
</evidence>
<protein>
    <recommendedName>
        <fullName evidence="7">DUF11 domain-containing protein</fullName>
    </recommendedName>
</protein>